<sequence>MEVKLDQLNYDCTFKQFIEQLIIALKAEEIDYLFTSEIEGRHGENKPTIVVIAQSAALKVSERDACQMSYTTPAMQKFVIKTRQFEKNYPFVYFQVFKRTIEILENEFGVEMYTFKMTMSPVQFPFIIDGEEEKNVHQMKDPNRHIYVRVVDYTNRDE</sequence>
<evidence type="ECO:0000313" key="1">
    <source>
        <dbReference type="EMBL" id="DAG92298.1"/>
    </source>
</evidence>
<protein>
    <submittedName>
        <fullName evidence="1">Uncharacterized protein</fullName>
    </submittedName>
</protein>
<name>A0A8S5VMI4_9CAUD</name>
<dbReference type="EMBL" id="BK035305">
    <property type="protein sequence ID" value="DAG92298.1"/>
    <property type="molecule type" value="Genomic_DNA"/>
</dbReference>
<proteinExistence type="predicted"/>
<organism evidence="1">
    <name type="scientific">Ackermannviridae sp</name>
    <dbReference type="NCBI Taxonomy" id="2831612"/>
    <lineage>
        <taxon>Viruses</taxon>
        <taxon>Duplodnaviria</taxon>
        <taxon>Heunggongvirae</taxon>
        <taxon>Uroviricota</taxon>
        <taxon>Caudoviricetes</taxon>
        <taxon>Pantevenvirales</taxon>
        <taxon>Ackermannviridae</taxon>
    </lineage>
</organism>
<accession>A0A8S5VMI4</accession>
<reference evidence="1" key="1">
    <citation type="journal article" date="2021" name="Proc. Natl. Acad. Sci. U.S.A.">
        <title>A Catalog of Tens of Thousands of Viruses from Human Metagenomes Reveals Hidden Associations with Chronic Diseases.</title>
        <authorList>
            <person name="Tisza M.J."/>
            <person name="Buck C.B."/>
        </authorList>
    </citation>
    <scope>NUCLEOTIDE SEQUENCE</scope>
    <source>
        <strain evidence="1">Ctnaj7</strain>
    </source>
</reference>